<proteinExistence type="inferred from homology"/>
<evidence type="ECO:0000256" key="1">
    <source>
        <dbReference type="ARBA" id="ARBA00009995"/>
    </source>
</evidence>
<comment type="caution">
    <text evidence="5">The sequence shown here is derived from an EMBL/GenBank/DDBJ whole genome shotgun (WGS) entry which is preliminary data.</text>
</comment>
<gene>
    <name evidence="5" type="ORF">VNO77_44358</name>
</gene>
<sequence length="444" mass="49929">MVHHRFLIVTYPLQGHINPAIHFAKRLVAMGVDVTFATSARRMFHKPTIPGLSFATIPDGSDDGGKVGDIGWYMSELRRRGSECVRNMITATAEEGRPFTCVAYTPLLAWVAEVAREFQLPRALLWIQPATVFDIYYHYLHDCDNEYLSLKSEDPTSIELPGLPFSVSLTKRDLPSFILPSNAYAWALPSFKEQFKELDHETKPRILVNTFEELEPEALRAFDNLTMVPIGPLIPSPLDGKDLSHTADDYLQWLDSKPRLSVVYVSFGTLAVLPMKQMEEVARALLDGGYPFLWAIKEKAEELSCIEELEQRGKVVKWCSQVEVLSHPSLGCFVTHCGWNSTMEGLASGVPMVGFPQWTDQTTNAKLLEDLWKAGVRLDDKVNEEGMVEAEEIRMCLELVMGTGEKGQELRKNANRWKSLAWKAVEEGGSSATNMRTFLDDLGK</sequence>
<evidence type="ECO:0000256" key="4">
    <source>
        <dbReference type="RuleBase" id="RU362057"/>
    </source>
</evidence>
<dbReference type="Gene3D" id="3.40.50.2000">
    <property type="entry name" value="Glycogen Phosphorylase B"/>
    <property type="match status" value="2"/>
</dbReference>
<protein>
    <recommendedName>
        <fullName evidence="4">Glycosyltransferase</fullName>
        <ecNumber evidence="4">2.4.1.-</ecNumber>
    </recommendedName>
</protein>
<dbReference type="Proteomes" id="UP001367508">
    <property type="component" value="Unassembled WGS sequence"/>
</dbReference>
<dbReference type="EMBL" id="JAYMYQ010000011">
    <property type="protein sequence ID" value="KAK7306419.1"/>
    <property type="molecule type" value="Genomic_DNA"/>
</dbReference>
<dbReference type="PROSITE" id="PS00375">
    <property type="entry name" value="UDPGT"/>
    <property type="match status" value="1"/>
</dbReference>
<dbReference type="GO" id="GO:0080044">
    <property type="term" value="F:quercetin 7-O-glucosyltransferase activity"/>
    <property type="evidence" value="ECO:0007669"/>
    <property type="project" value="TreeGrafter"/>
</dbReference>
<dbReference type="FunFam" id="3.40.50.2000:FF:000019">
    <property type="entry name" value="Glycosyltransferase"/>
    <property type="match status" value="1"/>
</dbReference>
<dbReference type="InterPro" id="IPR035595">
    <property type="entry name" value="UDP_glycos_trans_CS"/>
</dbReference>
<dbReference type="EC" id="2.4.1.-" evidence="4"/>
<comment type="similarity">
    <text evidence="1 3">Belongs to the UDP-glycosyltransferase family.</text>
</comment>
<evidence type="ECO:0000256" key="3">
    <source>
        <dbReference type="RuleBase" id="RU003718"/>
    </source>
</evidence>
<keyword evidence="6" id="KW-1185">Reference proteome</keyword>
<reference evidence="5 6" key="1">
    <citation type="submission" date="2024-01" db="EMBL/GenBank/DDBJ databases">
        <title>The genomes of 5 underutilized Papilionoideae crops provide insights into root nodulation and disease resistanc.</title>
        <authorList>
            <person name="Jiang F."/>
        </authorList>
    </citation>
    <scope>NUCLEOTIDE SEQUENCE [LARGE SCALE GENOMIC DNA]</scope>
    <source>
        <strain evidence="5">LVBAO_FW01</strain>
        <tissue evidence="5">Leaves</tissue>
    </source>
</reference>
<dbReference type="Pfam" id="PF00201">
    <property type="entry name" value="UDPGT"/>
    <property type="match status" value="1"/>
</dbReference>
<name>A0AAN9JY28_CANGL</name>
<evidence type="ECO:0000313" key="6">
    <source>
        <dbReference type="Proteomes" id="UP001367508"/>
    </source>
</evidence>
<evidence type="ECO:0000256" key="2">
    <source>
        <dbReference type="ARBA" id="ARBA00022679"/>
    </source>
</evidence>
<dbReference type="CDD" id="cd03784">
    <property type="entry name" value="GT1_Gtf-like"/>
    <property type="match status" value="1"/>
</dbReference>
<dbReference type="AlphaFoldDB" id="A0AAN9JY28"/>
<accession>A0AAN9JY28</accession>
<dbReference type="InterPro" id="IPR002213">
    <property type="entry name" value="UDP_glucos_trans"/>
</dbReference>
<dbReference type="SUPFAM" id="SSF53756">
    <property type="entry name" value="UDP-Glycosyltransferase/glycogen phosphorylase"/>
    <property type="match status" value="1"/>
</dbReference>
<dbReference type="PANTHER" id="PTHR11926">
    <property type="entry name" value="GLUCOSYL/GLUCURONOSYL TRANSFERASES"/>
    <property type="match status" value="1"/>
</dbReference>
<dbReference type="GO" id="GO:0080043">
    <property type="term" value="F:quercetin 3-O-glucosyltransferase activity"/>
    <property type="evidence" value="ECO:0007669"/>
    <property type="project" value="TreeGrafter"/>
</dbReference>
<organism evidence="5 6">
    <name type="scientific">Canavalia gladiata</name>
    <name type="common">Sword bean</name>
    <name type="synonym">Dolichos gladiatus</name>
    <dbReference type="NCBI Taxonomy" id="3824"/>
    <lineage>
        <taxon>Eukaryota</taxon>
        <taxon>Viridiplantae</taxon>
        <taxon>Streptophyta</taxon>
        <taxon>Embryophyta</taxon>
        <taxon>Tracheophyta</taxon>
        <taxon>Spermatophyta</taxon>
        <taxon>Magnoliopsida</taxon>
        <taxon>eudicotyledons</taxon>
        <taxon>Gunneridae</taxon>
        <taxon>Pentapetalae</taxon>
        <taxon>rosids</taxon>
        <taxon>fabids</taxon>
        <taxon>Fabales</taxon>
        <taxon>Fabaceae</taxon>
        <taxon>Papilionoideae</taxon>
        <taxon>50 kb inversion clade</taxon>
        <taxon>NPAAA clade</taxon>
        <taxon>indigoferoid/millettioid clade</taxon>
        <taxon>Phaseoleae</taxon>
        <taxon>Canavalia</taxon>
    </lineage>
</organism>
<evidence type="ECO:0000313" key="5">
    <source>
        <dbReference type="EMBL" id="KAK7306419.1"/>
    </source>
</evidence>
<keyword evidence="3" id="KW-0328">Glycosyltransferase</keyword>
<keyword evidence="2 3" id="KW-0808">Transferase</keyword>
<dbReference type="PANTHER" id="PTHR11926:SF870">
    <property type="entry name" value="UDP-GLYCOSYLTRANSFERASE 75B1"/>
    <property type="match status" value="1"/>
</dbReference>